<dbReference type="Proteomes" id="UP000243488">
    <property type="component" value="Chromosome"/>
</dbReference>
<reference evidence="1 2" key="1">
    <citation type="submission" date="2017-03" db="EMBL/GenBank/DDBJ databases">
        <title>Complete genome sequence of the novel DNRA strain Pseudomonas sp. S-6-2 isolated from Chinese polluted river sediment. Journal of Biotechnology.</title>
        <authorList>
            <person name="Li J."/>
            <person name="Xiang F."/>
            <person name="Wang L."/>
            <person name="Xi L."/>
            <person name="Liu J."/>
        </authorList>
    </citation>
    <scope>NUCLEOTIDE SEQUENCE [LARGE SCALE GENOMIC DNA]</scope>
    <source>
        <strain evidence="1 2">S-6-2</strain>
    </source>
</reference>
<name>A0A1V0B684_9GAMM</name>
<keyword evidence="2" id="KW-1185">Reference proteome</keyword>
<gene>
    <name evidence="1" type="ORF">BVH74_12065</name>
</gene>
<dbReference type="InterPro" id="IPR027417">
    <property type="entry name" value="P-loop_NTPase"/>
</dbReference>
<proteinExistence type="predicted"/>
<dbReference type="STRING" id="1931241.BVH74_12065"/>
<evidence type="ECO:0000313" key="1">
    <source>
        <dbReference type="EMBL" id="AQZ95438.1"/>
    </source>
</evidence>
<dbReference type="Gene3D" id="3.40.50.300">
    <property type="entry name" value="P-loop containing nucleotide triphosphate hydrolases"/>
    <property type="match status" value="1"/>
</dbReference>
<organism evidence="1 2">
    <name type="scientific">Halopseudomonas phragmitis</name>
    <dbReference type="NCBI Taxonomy" id="1931241"/>
    <lineage>
        <taxon>Bacteria</taxon>
        <taxon>Pseudomonadati</taxon>
        <taxon>Pseudomonadota</taxon>
        <taxon>Gammaproteobacteria</taxon>
        <taxon>Pseudomonadales</taxon>
        <taxon>Pseudomonadaceae</taxon>
        <taxon>Halopseudomonas</taxon>
    </lineage>
</organism>
<protein>
    <recommendedName>
        <fullName evidence="3">AAA family ATPase</fullName>
    </recommendedName>
</protein>
<sequence length="94" mass="10161">MQINVITGPQGSGKTTKLEKLATPKGYVIIPALEFTSIALVRTVMARIEAGDTCILIDDCSPEQIKQLHVMKQVADAANAFSHLTIHVAQQAME</sequence>
<dbReference type="RefSeq" id="WP_080050306.1">
    <property type="nucleotide sequence ID" value="NZ_CP020100.1"/>
</dbReference>
<dbReference type="AlphaFoldDB" id="A0A1V0B684"/>
<dbReference type="KEGG" id="ppha:BVH74_12065"/>
<dbReference type="EMBL" id="CP020100">
    <property type="protein sequence ID" value="AQZ95438.1"/>
    <property type="molecule type" value="Genomic_DNA"/>
</dbReference>
<evidence type="ECO:0000313" key="2">
    <source>
        <dbReference type="Proteomes" id="UP000243488"/>
    </source>
</evidence>
<accession>A0A1V0B684</accession>
<evidence type="ECO:0008006" key="3">
    <source>
        <dbReference type="Google" id="ProtNLM"/>
    </source>
</evidence>
<dbReference type="SUPFAM" id="SSF52540">
    <property type="entry name" value="P-loop containing nucleoside triphosphate hydrolases"/>
    <property type="match status" value="1"/>
</dbReference>